<dbReference type="PROSITE" id="PS50011">
    <property type="entry name" value="PROTEIN_KINASE_DOM"/>
    <property type="match status" value="1"/>
</dbReference>
<feature type="non-terminal residue" evidence="2">
    <location>
        <position position="1"/>
    </location>
</feature>
<dbReference type="GO" id="GO:0005737">
    <property type="term" value="C:cytoplasm"/>
    <property type="evidence" value="ECO:0007669"/>
    <property type="project" value="TreeGrafter"/>
</dbReference>
<dbReference type="Pfam" id="PF00069">
    <property type="entry name" value="Pkinase"/>
    <property type="match status" value="1"/>
</dbReference>
<dbReference type="CDD" id="cd00180">
    <property type="entry name" value="PKc"/>
    <property type="match status" value="1"/>
</dbReference>
<comment type="caution">
    <text evidence="2">The sequence shown here is derived from an EMBL/GenBank/DDBJ whole genome shotgun (WGS) entry which is preliminary data.</text>
</comment>
<dbReference type="EMBL" id="ML996099">
    <property type="protein sequence ID" value="KAF2740725.1"/>
    <property type="molecule type" value="Genomic_DNA"/>
</dbReference>
<feature type="domain" description="Protein kinase" evidence="1">
    <location>
        <begin position="2"/>
        <end position="203"/>
    </location>
</feature>
<protein>
    <submittedName>
        <fullName evidence="2">Kinase-like protein</fullName>
    </submittedName>
</protein>
<dbReference type="InterPro" id="IPR011009">
    <property type="entry name" value="Kinase-like_dom_sf"/>
</dbReference>
<dbReference type="Gene3D" id="1.10.510.10">
    <property type="entry name" value="Transferase(Phosphotransferase) domain 1"/>
    <property type="match status" value="1"/>
</dbReference>
<feature type="non-terminal residue" evidence="2">
    <location>
        <position position="203"/>
    </location>
</feature>
<evidence type="ECO:0000313" key="2">
    <source>
        <dbReference type="EMBL" id="KAF2740725.1"/>
    </source>
</evidence>
<dbReference type="AlphaFoldDB" id="A0A9P4RB51"/>
<gene>
    <name evidence="2" type="ORF">EJ04DRAFT_398165</name>
</gene>
<evidence type="ECO:0000313" key="3">
    <source>
        <dbReference type="Proteomes" id="UP000799444"/>
    </source>
</evidence>
<evidence type="ECO:0000259" key="1">
    <source>
        <dbReference type="PROSITE" id="PS50011"/>
    </source>
</evidence>
<reference evidence="2" key="1">
    <citation type="journal article" date="2020" name="Stud. Mycol.">
        <title>101 Dothideomycetes genomes: a test case for predicting lifestyles and emergence of pathogens.</title>
        <authorList>
            <person name="Haridas S."/>
            <person name="Albert R."/>
            <person name="Binder M."/>
            <person name="Bloem J."/>
            <person name="Labutti K."/>
            <person name="Salamov A."/>
            <person name="Andreopoulos B."/>
            <person name="Baker S."/>
            <person name="Barry K."/>
            <person name="Bills G."/>
            <person name="Bluhm B."/>
            <person name="Cannon C."/>
            <person name="Castanera R."/>
            <person name="Culley D."/>
            <person name="Daum C."/>
            <person name="Ezra D."/>
            <person name="Gonzalez J."/>
            <person name="Henrissat B."/>
            <person name="Kuo A."/>
            <person name="Liang C."/>
            <person name="Lipzen A."/>
            <person name="Lutzoni F."/>
            <person name="Magnuson J."/>
            <person name="Mondo S."/>
            <person name="Nolan M."/>
            <person name="Ohm R."/>
            <person name="Pangilinan J."/>
            <person name="Park H.-J."/>
            <person name="Ramirez L."/>
            <person name="Alfaro M."/>
            <person name="Sun H."/>
            <person name="Tritt A."/>
            <person name="Yoshinaga Y."/>
            <person name="Zwiers L.-H."/>
            <person name="Turgeon B."/>
            <person name="Goodwin S."/>
            <person name="Spatafora J."/>
            <person name="Crous P."/>
            <person name="Grigoriev I."/>
        </authorList>
    </citation>
    <scope>NUCLEOTIDE SEQUENCE</scope>
    <source>
        <strain evidence="2">CBS 125425</strain>
    </source>
</reference>
<keyword evidence="2" id="KW-0418">Kinase</keyword>
<sequence>RFPIFAFLGRGAHGFVDTVQEYKTGKLFARKQSGHGSLCREVKILRRLSHPHIVRFVAAYVVNSSLNLIISPVAQSTLQHYLSGPIDVRASSKPIHAWIGCLSSALAYIHSQRIRHADIKPHNILIQGEHEVFISDFGVSRVVSESDSTSSSISPLTPLYAPLEIKEHLPHGRKADIFSLGCVVLELLTFGQGRSVHQLQQYL</sequence>
<keyword evidence="3" id="KW-1185">Reference proteome</keyword>
<proteinExistence type="predicted"/>
<dbReference type="OrthoDB" id="4062651at2759"/>
<dbReference type="InterPro" id="IPR000719">
    <property type="entry name" value="Prot_kinase_dom"/>
</dbReference>
<dbReference type="PROSITE" id="PS00108">
    <property type="entry name" value="PROTEIN_KINASE_ST"/>
    <property type="match status" value="1"/>
</dbReference>
<organism evidence="2 3">
    <name type="scientific">Polyplosphaeria fusca</name>
    <dbReference type="NCBI Taxonomy" id="682080"/>
    <lineage>
        <taxon>Eukaryota</taxon>
        <taxon>Fungi</taxon>
        <taxon>Dikarya</taxon>
        <taxon>Ascomycota</taxon>
        <taxon>Pezizomycotina</taxon>
        <taxon>Dothideomycetes</taxon>
        <taxon>Pleosporomycetidae</taxon>
        <taxon>Pleosporales</taxon>
        <taxon>Tetraplosphaeriaceae</taxon>
        <taxon>Polyplosphaeria</taxon>
    </lineage>
</organism>
<dbReference type="Proteomes" id="UP000799444">
    <property type="component" value="Unassembled WGS sequence"/>
</dbReference>
<dbReference type="SUPFAM" id="SSF56112">
    <property type="entry name" value="Protein kinase-like (PK-like)"/>
    <property type="match status" value="1"/>
</dbReference>
<dbReference type="PANTHER" id="PTHR24361">
    <property type="entry name" value="MITOGEN-ACTIVATED KINASE KINASE KINASE"/>
    <property type="match status" value="1"/>
</dbReference>
<dbReference type="SMART" id="SM00220">
    <property type="entry name" value="S_TKc"/>
    <property type="match status" value="1"/>
</dbReference>
<name>A0A9P4RB51_9PLEO</name>
<dbReference type="GO" id="GO:0005524">
    <property type="term" value="F:ATP binding"/>
    <property type="evidence" value="ECO:0007669"/>
    <property type="project" value="InterPro"/>
</dbReference>
<dbReference type="InterPro" id="IPR053235">
    <property type="entry name" value="Ser_Thr_kinase"/>
</dbReference>
<dbReference type="InterPro" id="IPR008271">
    <property type="entry name" value="Ser/Thr_kinase_AS"/>
</dbReference>
<accession>A0A9P4RB51</accession>
<dbReference type="GO" id="GO:0004674">
    <property type="term" value="F:protein serine/threonine kinase activity"/>
    <property type="evidence" value="ECO:0007669"/>
    <property type="project" value="TreeGrafter"/>
</dbReference>
<keyword evidence="2" id="KW-0808">Transferase</keyword>